<keyword evidence="9" id="KW-0234">DNA repair</keyword>
<dbReference type="Gene3D" id="3.90.1750.10">
    <property type="entry name" value="Hect, E3 ligase catalytic domains"/>
    <property type="match status" value="1"/>
</dbReference>
<protein>
    <recommendedName>
        <fullName evidence="12">E3 ubiquitin-protein ligase</fullName>
        <ecNumber evidence="12">2.3.2.26</ecNumber>
    </recommendedName>
</protein>
<feature type="region of interest" description="Disordered" evidence="13">
    <location>
        <begin position="1050"/>
        <end position="1078"/>
    </location>
</feature>
<feature type="compositionally biased region" description="Acidic residues" evidence="13">
    <location>
        <begin position="1653"/>
        <end position="1662"/>
    </location>
</feature>
<feature type="compositionally biased region" description="Low complexity" evidence="13">
    <location>
        <begin position="436"/>
        <end position="447"/>
    </location>
</feature>
<evidence type="ECO:0000256" key="6">
    <source>
        <dbReference type="ARBA" id="ARBA00022679"/>
    </source>
</evidence>
<sequence length="2384" mass="259181">MKVSLIHYACAYFAKKIATWCVIYRAVIYVLNTTSTCIADGETSVEWCDVVARAGGLRRPHTSSRVFPSASSMAEQHITPSSHSALTRESSGSSPSRVVGGRWLRQVRRTSHSRRSRRNVTSPLPRSTSRQSSRASDAEPVELRRSSRLISTLPRSDYSITERWSYGTDVYETRCDTTDFKGGDTHNSSVHPKRGRTSSHDRKKRKSISNNKSAEECVAYCTRSRTALKLSESACEQNSHSLKSHTLPYFPLNQNATVTSTQANQSEGGLLPLDERDFAYSPFSSSTVTELLDSDYSVYSPTASRRKGKKRKRSSHRSLSSRKSSCLFNLDEYRKKFKIDPQSKDDTDTNSTEKTSSKYETDKAEHPSATQTSCTYLLRKRNSNFGPPTSTVISENSVSPAVGDLVYNQTGSERKSISDSLPSTATPPPFKDIIEASSSKAQSSSSKLLIVPRDLPYLRQTNARRSIAAATGATLGACLTRGASTSQRQRQDTASKRQVSGSEGAGTSAAGGRRARARDMPQPQPASTRRDKRGKSSLGSCASTGGASSRSHPQPLTTGAVASTSSTPPASASASMPDNATNDAKPKGKVASSAEECVGGGSGGGGSGGAGVSLGSGANNEESSSEEGEVGRLQALLEARGLPPHLLGALGPRMQHLLHRTVTANSAASKAAQLLAGLQATGDEGQQLQAVIEMCQLLVMGNEDTLAGFPVRQVVPALVNLLAAEHNFDMMNHACRALTYMLEALPRSSGAVALAVPAFLDKLQAITCMDVAEQSLTALDMLSRRHSKAILQARGVSACLTYLDFFSINAQRAALSITANCCQNVTPDEFHLVRDSLQLLANRLTQQDKKSVECVCLAFSRLVDSFQHDPARLQEIATPELLTNLQQLLVVQPPLISGATFITVLRLLWVMCAACPQLALALHQRSIADTLLCLLTGSTLHQEQVELIPRLPQELYEITCLIGELMPRLPTDGIFAVDAHLDKPWSASHERTAHWQWRDDRGVWRSYSWAESRALEAGAAAGEEEICLTTLGRSYTVDLTAMQQLNDHTGTARPVQRVAPAPPSTDQTSPNSPSADPRIAMVRSNPLLARALLAVLHEVYWSSAGPAVRSQALKAILRCVFYADAQLLRQVLKMQVISSHIAGMMASSDLRIVVGSLQLAEILMQRLPEEMGVQFRREGVLHQVAQLAERAPASQPSKHHPIKSPSSGSVRSSGGASPPASTSATSLDHQNNLSLAFSASGSFVTTTMPAGSEGSSAEPGPASASQMSASTVHRSGSPLQLAEMLKRKRAVKRSGGAGARHGRRRDEPAPAHAPHAPAPPHAHLAHPAHAHHATSPHGSGVSVGGRGGPRVGGASKTSSFLSSLNPSRWGRSPHTHKEQGLLASPHTSTNLTVQNKEKVREWIQWTATRLQREWGALGGCGGALEQLAALASALPIQHHRRAALHQLRDTLLHHDVSPFEVNHSGVLGALLQFLTGVEPESEAGESREADAEAREGTDYVTACEDRLRLFLHVFADMPLTPDSTEWNELTGTLSSAGSSSGGGSGGAGGTLALSALVGKVNACVSHLEQFPVRVHDLPARPATSALKFFNTHQLMCDLKRHPSCTNLKQWKGGVVRIDPLALVQAIERYLAQRGYATGRARSESASGPHSDDDAASDDDVDDSLATPPNNHPTDSDHKLEFLIGDTVLPYNMTVYQAVRQFGEQTDADTDTETPIANAGIWVQTHTIYYRAVEGSEQPRSDTTASRKGKGQPTKLSSRRKPDLLWNEGVVPGHSSPLVAHLRGSALNSCDVRDASLGALALLRALHALARHWHTLYRAACLPDQRPLVPNSEFINAKLAAKANRQLQDPLVIMTGNLPPWLKKIAYACPFVLPFECRHLLFYVVSFDRDRALQRLLEAGGERGVGGAGAGGGPDERVAPRLDRRKRTVQRHNVLRQAEHVMHEFAHSKALLEIQYENEVGTGLGPTLEFYALVSQELQRADLDLWHGSENFKQKPTSFGGEIVKSQPPVVTDRSADAAARLASSVRDALNLDEERSPEHSDLEKETSIPSPAPDATFVSWPCGLFPQAVGRNARASHISRVKAKFRFLGKFMAKAVMDSRMVDIPLSVSMYRWLVNEEKWLNLSDVRHVAPELWRSLCRLRRVAERARLIAAESRHTAEQKTQLISALELDGCPIEELGLDFILPGDGCTELRRGGRDTPVTAHNLHNYIDLVAHWLLYEGVTKQMEAFREGFESVFPLANLKIFYPEELEQVFCGSPSGGRDQRWEPRMLTECIRPDHGYNAESRAIRMLIDILASYNREEQRLFLQFVTGSPRLPTGGFKALNPPLTVVRKSLESSLDPDEYLPSVMTCVNYLKLPDYSSSEVMRAKLRLAASEGQHSFHLS</sequence>
<feature type="domain" description="HECT" evidence="14">
    <location>
        <begin position="2085"/>
        <end position="2384"/>
    </location>
</feature>
<keyword evidence="10" id="KW-0539">Nucleus</keyword>
<feature type="compositionally biased region" description="Gly residues" evidence="13">
    <location>
        <begin position="1341"/>
        <end position="1351"/>
    </location>
</feature>
<dbReference type="PANTHER" id="PTHR45670:SF13">
    <property type="entry name" value="E3 UBIQUITIN-PROTEIN LIGASE TRIP12"/>
    <property type="match status" value="1"/>
</dbReference>
<feature type="compositionally biased region" description="Basic residues" evidence="13">
    <location>
        <begin position="1323"/>
        <end position="1334"/>
    </location>
</feature>
<dbReference type="SMART" id="SM00119">
    <property type="entry name" value="HECTc"/>
    <property type="match status" value="1"/>
</dbReference>
<evidence type="ECO:0000256" key="4">
    <source>
        <dbReference type="ARBA" id="ARBA00006331"/>
    </source>
</evidence>
<dbReference type="GO" id="GO:0009966">
    <property type="term" value="P:regulation of signal transduction"/>
    <property type="evidence" value="ECO:0007669"/>
    <property type="project" value="UniProtKB-ARBA"/>
</dbReference>
<feature type="compositionally biased region" description="Low complexity" evidence="13">
    <location>
        <begin position="1203"/>
        <end position="1226"/>
    </location>
</feature>
<evidence type="ECO:0000256" key="12">
    <source>
        <dbReference type="RuleBase" id="RU369009"/>
    </source>
</evidence>
<feature type="compositionally biased region" description="Low complexity" evidence="13">
    <location>
        <begin position="1249"/>
        <end position="1265"/>
    </location>
</feature>
<dbReference type="InterPro" id="IPR004170">
    <property type="entry name" value="WWE_dom"/>
</dbReference>
<evidence type="ECO:0000256" key="8">
    <source>
        <dbReference type="ARBA" id="ARBA00022786"/>
    </source>
</evidence>
<dbReference type="InterPro" id="IPR016024">
    <property type="entry name" value="ARM-type_fold"/>
</dbReference>
<comment type="subcellular location">
    <subcellularLocation>
        <location evidence="2">Nucleus</location>
        <location evidence="2">Nucleoplasm</location>
    </subcellularLocation>
</comment>
<name>A0A8S0ZXW3_ARCPL</name>
<feature type="region of interest" description="Disordered" evidence="13">
    <location>
        <begin position="482"/>
        <end position="630"/>
    </location>
</feature>
<feature type="compositionally biased region" description="Low complexity" evidence="13">
    <location>
        <begin position="500"/>
        <end position="512"/>
    </location>
</feature>
<dbReference type="FunFam" id="3.30.2410.10:FF:000005">
    <property type="entry name" value="E3 ubiquitin-protein ligase TRIP12 isoform X1"/>
    <property type="match status" value="1"/>
</dbReference>
<feature type="region of interest" description="Disordered" evidence="13">
    <location>
        <begin position="1733"/>
        <end position="1762"/>
    </location>
</feature>
<dbReference type="InterPro" id="IPR037197">
    <property type="entry name" value="WWE_dom_sf"/>
</dbReference>
<dbReference type="GO" id="GO:0006281">
    <property type="term" value="P:DNA repair"/>
    <property type="evidence" value="ECO:0007669"/>
    <property type="project" value="UniProtKB-KW"/>
</dbReference>
<dbReference type="FunFam" id="3.30.2160.10:FF:000013">
    <property type="entry name" value="E3 ubiquitin-protein ligase TRIP12 isoform X1"/>
    <property type="match status" value="1"/>
</dbReference>
<evidence type="ECO:0000313" key="16">
    <source>
        <dbReference type="EMBL" id="CAB3237517.1"/>
    </source>
</evidence>
<keyword evidence="6 12" id="KW-0808">Transferase</keyword>
<feature type="compositionally biased region" description="Polar residues" evidence="13">
    <location>
        <begin position="63"/>
        <end position="89"/>
    </location>
</feature>
<dbReference type="GO" id="GO:0016607">
    <property type="term" value="C:nuclear speck"/>
    <property type="evidence" value="ECO:0007669"/>
    <property type="project" value="TreeGrafter"/>
</dbReference>
<feature type="compositionally biased region" description="Low complexity" evidence="13">
    <location>
        <begin position="90"/>
        <end position="102"/>
    </location>
</feature>
<feature type="compositionally biased region" description="Polar residues" evidence="13">
    <location>
        <begin position="124"/>
        <end position="135"/>
    </location>
</feature>
<feature type="region of interest" description="Disordered" evidence="13">
    <location>
        <begin position="2028"/>
        <end position="2053"/>
    </location>
</feature>
<dbReference type="InterPro" id="IPR011989">
    <property type="entry name" value="ARM-like"/>
</dbReference>
<feature type="compositionally biased region" description="Low complexity" evidence="13">
    <location>
        <begin position="562"/>
        <end position="575"/>
    </location>
</feature>
<dbReference type="GO" id="GO:0008270">
    <property type="term" value="F:zinc ion binding"/>
    <property type="evidence" value="ECO:0007669"/>
    <property type="project" value="InterPro"/>
</dbReference>
<dbReference type="Pfam" id="PF25579">
    <property type="entry name" value="TPR_TRIP12_N"/>
    <property type="match status" value="1"/>
</dbReference>
<evidence type="ECO:0000256" key="10">
    <source>
        <dbReference type="ARBA" id="ARBA00023242"/>
    </source>
</evidence>
<feature type="region of interest" description="Disordered" evidence="13">
    <location>
        <begin position="300"/>
        <end position="321"/>
    </location>
</feature>
<comment type="pathway">
    <text evidence="3 12">Protein modification; protein ubiquitination.</text>
</comment>
<comment type="catalytic activity">
    <reaction evidence="1 12">
        <text>S-ubiquitinyl-[E2 ubiquitin-conjugating enzyme]-L-cysteine + [acceptor protein]-L-lysine = [E2 ubiquitin-conjugating enzyme]-L-cysteine + N(6)-ubiquitinyl-[acceptor protein]-L-lysine.</text>
        <dbReference type="EC" id="2.3.2.26"/>
    </reaction>
</comment>
<dbReference type="InterPro" id="IPR045322">
    <property type="entry name" value="HECTD1/TRIP12-like"/>
</dbReference>
<feature type="compositionally biased region" description="Polar residues" evidence="13">
    <location>
        <begin position="537"/>
        <end position="561"/>
    </location>
</feature>
<dbReference type="Gene3D" id="3.30.2410.10">
    <property type="entry name" value="Hect, E3 ligase catalytic domain"/>
    <property type="match status" value="1"/>
</dbReference>
<feature type="compositionally biased region" description="Basic residues" evidence="13">
    <location>
        <begin position="304"/>
        <end position="320"/>
    </location>
</feature>
<organism evidence="16 17">
    <name type="scientific">Arctia plantaginis</name>
    <name type="common">Wood tiger moth</name>
    <name type="synonym">Phalaena plantaginis</name>
    <dbReference type="NCBI Taxonomy" id="874455"/>
    <lineage>
        <taxon>Eukaryota</taxon>
        <taxon>Metazoa</taxon>
        <taxon>Ecdysozoa</taxon>
        <taxon>Arthropoda</taxon>
        <taxon>Hexapoda</taxon>
        <taxon>Insecta</taxon>
        <taxon>Pterygota</taxon>
        <taxon>Neoptera</taxon>
        <taxon>Endopterygota</taxon>
        <taxon>Lepidoptera</taxon>
        <taxon>Glossata</taxon>
        <taxon>Ditrysia</taxon>
        <taxon>Noctuoidea</taxon>
        <taxon>Erebidae</taxon>
        <taxon>Arctiinae</taxon>
        <taxon>Arctia</taxon>
    </lineage>
</organism>
<dbReference type="PANTHER" id="PTHR45670">
    <property type="entry name" value="E3 UBIQUITIN-PROTEIN LIGASE TRIP12"/>
    <property type="match status" value="1"/>
</dbReference>
<keyword evidence="7" id="KW-0227">DNA damage</keyword>
<dbReference type="EMBL" id="CADEBD010000303">
    <property type="protein sequence ID" value="CAB3237517.1"/>
    <property type="molecule type" value="Genomic_DNA"/>
</dbReference>
<evidence type="ECO:0000313" key="17">
    <source>
        <dbReference type="Proteomes" id="UP000494256"/>
    </source>
</evidence>
<dbReference type="InterPro" id="IPR018123">
    <property type="entry name" value="WWE-dom_subgr"/>
</dbReference>
<dbReference type="PROSITE" id="PS50237">
    <property type="entry name" value="HECT"/>
    <property type="match status" value="1"/>
</dbReference>
<feature type="domain" description="WWE" evidence="15">
    <location>
        <begin position="980"/>
        <end position="1057"/>
    </location>
</feature>
<feature type="compositionally biased region" description="Basic and acidic residues" evidence="13">
    <location>
        <begin position="355"/>
        <end position="366"/>
    </location>
</feature>
<comment type="caution">
    <text evidence="16">The sequence shown here is derived from an EMBL/GenBank/DDBJ whole genome shotgun (WGS) entry which is preliminary data.</text>
</comment>
<keyword evidence="5" id="KW-0597">Phosphoprotein</keyword>
<feature type="compositionally biased region" description="Low complexity" evidence="13">
    <location>
        <begin position="1310"/>
        <end position="1322"/>
    </location>
</feature>
<evidence type="ECO:0000256" key="5">
    <source>
        <dbReference type="ARBA" id="ARBA00022553"/>
    </source>
</evidence>
<dbReference type="SUPFAM" id="SSF48371">
    <property type="entry name" value="ARM repeat"/>
    <property type="match status" value="1"/>
</dbReference>
<feature type="compositionally biased region" description="Gly residues" evidence="13">
    <location>
        <begin position="598"/>
        <end position="614"/>
    </location>
</feature>
<feature type="region of interest" description="Disordered" evidence="13">
    <location>
        <begin position="60"/>
        <end position="144"/>
    </location>
</feature>
<feature type="compositionally biased region" description="Polar residues" evidence="13">
    <location>
        <begin position="1266"/>
        <end position="1278"/>
    </location>
</feature>
<feature type="region of interest" description="Disordered" evidence="13">
    <location>
        <begin position="179"/>
        <end position="210"/>
    </location>
</feature>
<gene>
    <name evidence="16" type="ORF">APLA_LOCUS7916</name>
</gene>
<evidence type="ECO:0000256" key="9">
    <source>
        <dbReference type="ARBA" id="ARBA00023204"/>
    </source>
</evidence>
<dbReference type="Gene3D" id="1.25.10.10">
    <property type="entry name" value="Leucine-rich Repeat Variant"/>
    <property type="match status" value="1"/>
</dbReference>
<dbReference type="CDD" id="cd00078">
    <property type="entry name" value="HECTc"/>
    <property type="match status" value="1"/>
</dbReference>
<feature type="compositionally biased region" description="Polar residues" evidence="13">
    <location>
        <begin position="1355"/>
        <end position="1366"/>
    </location>
</feature>
<evidence type="ECO:0000256" key="7">
    <source>
        <dbReference type="ARBA" id="ARBA00022763"/>
    </source>
</evidence>
<feature type="compositionally biased region" description="Basic residues" evidence="13">
    <location>
        <begin position="105"/>
        <end position="118"/>
    </location>
</feature>
<proteinExistence type="inferred from homology"/>
<feature type="region of interest" description="Disordered" evidence="13">
    <location>
        <begin position="411"/>
        <end position="447"/>
    </location>
</feature>
<dbReference type="GO" id="GO:0000209">
    <property type="term" value="P:protein polyubiquitination"/>
    <property type="evidence" value="ECO:0007669"/>
    <property type="project" value="TreeGrafter"/>
</dbReference>
<feature type="region of interest" description="Disordered" evidence="13">
    <location>
        <begin position="1188"/>
        <end position="1227"/>
    </location>
</feature>
<dbReference type="SMART" id="SM00678">
    <property type="entry name" value="WWE"/>
    <property type="match status" value="1"/>
</dbReference>
<dbReference type="PROSITE" id="PS50918">
    <property type="entry name" value="WWE"/>
    <property type="match status" value="1"/>
</dbReference>
<evidence type="ECO:0000256" key="2">
    <source>
        <dbReference type="ARBA" id="ARBA00004642"/>
    </source>
</evidence>
<dbReference type="Proteomes" id="UP000494256">
    <property type="component" value="Unassembled WGS sequence"/>
</dbReference>
<dbReference type="Pfam" id="PF02825">
    <property type="entry name" value="WWE"/>
    <property type="match status" value="1"/>
</dbReference>
<dbReference type="FunFam" id="1.25.10.10:FF:000689">
    <property type="entry name" value="HECT ubiquitin protein ligase family protein KAK"/>
    <property type="match status" value="1"/>
</dbReference>
<comment type="similarity">
    <text evidence="4 12">Belongs to the UPL family. K-HECT subfamily.</text>
</comment>
<dbReference type="OrthoDB" id="296793at2759"/>
<feature type="region of interest" description="Disordered" evidence="13">
    <location>
        <begin position="1637"/>
        <end position="1678"/>
    </location>
</feature>
<feature type="compositionally biased region" description="Polar residues" evidence="13">
    <location>
        <begin position="1064"/>
        <end position="1074"/>
    </location>
</feature>
<dbReference type="SUPFAM" id="SSF117839">
    <property type="entry name" value="WWE domain"/>
    <property type="match status" value="1"/>
</dbReference>
<evidence type="ECO:0000256" key="11">
    <source>
        <dbReference type="PROSITE-ProRule" id="PRU00104"/>
    </source>
</evidence>
<dbReference type="SUPFAM" id="SSF56204">
    <property type="entry name" value="Hect, E3 ligase catalytic domain"/>
    <property type="match status" value="1"/>
</dbReference>
<evidence type="ECO:0000259" key="15">
    <source>
        <dbReference type="PROSITE" id="PS50918"/>
    </source>
</evidence>
<dbReference type="InterPro" id="IPR035983">
    <property type="entry name" value="Hect_E3_ubiquitin_ligase"/>
</dbReference>
<dbReference type="InterPro" id="IPR000569">
    <property type="entry name" value="HECT_dom"/>
</dbReference>
<evidence type="ECO:0000259" key="14">
    <source>
        <dbReference type="PROSITE" id="PS50237"/>
    </source>
</evidence>
<keyword evidence="8 11" id="KW-0833">Ubl conjugation pathway</keyword>
<feature type="compositionally biased region" description="Basic residues" evidence="13">
    <location>
        <begin position="191"/>
        <end position="207"/>
    </location>
</feature>
<feature type="region of interest" description="Disordered" evidence="13">
    <location>
        <begin position="1247"/>
        <end position="1389"/>
    </location>
</feature>
<feature type="active site" description="Glycyl thioester intermediate" evidence="11">
    <location>
        <position position="2351"/>
    </location>
</feature>
<dbReference type="GO" id="GO:0061630">
    <property type="term" value="F:ubiquitin protein ligase activity"/>
    <property type="evidence" value="ECO:0007669"/>
    <property type="project" value="UniProtKB-UniRule"/>
</dbReference>
<dbReference type="GO" id="GO:0043161">
    <property type="term" value="P:proteasome-mediated ubiquitin-dependent protein catabolic process"/>
    <property type="evidence" value="ECO:0007669"/>
    <property type="project" value="TreeGrafter"/>
</dbReference>
<accession>A0A8S0ZXW3</accession>
<evidence type="ECO:0000256" key="1">
    <source>
        <dbReference type="ARBA" id="ARBA00000885"/>
    </source>
</evidence>
<dbReference type="Pfam" id="PF00632">
    <property type="entry name" value="HECT"/>
    <property type="match status" value="1"/>
</dbReference>
<dbReference type="InterPro" id="IPR057948">
    <property type="entry name" value="TPR_TRIP12_N"/>
</dbReference>
<evidence type="ECO:0000256" key="13">
    <source>
        <dbReference type="SAM" id="MobiDB-lite"/>
    </source>
</evidence>
<reference evidence="16 17" key="1">
    <citation type="submission" date="2020-04" db="EMBL/GenBank/DDBJ databases">
        <authorList>
            <person name="Wallbank WR R."/>
            <person name="Pardo Diaz C."/>
            <person name="Kozak K."/>
            <person name="Martin S."/>
            <person name="Jiggins C."/>
            <person name="Moest M."/>
            <person name="Warren A I."/>
            <person name="Byers J.R.P. K."/>
            <person name="Montejo-Kovacevich G."/>
            <person name="Yen C E."/>
        </authorList>
    </citation>
    <scope>NUCLEOTIDE SEQUENCE [LARGE SCALE GENOMIC DNA]</scope>
</reference>
<dbReference type="EC" id="2.3.2.26" evidence="12"/>
<feature type="compositionally biased region" description="Basic and acidic residues" evidence="13">
    <location>
        <begin position="2032"/>
        <end position="2046"/>
    </location>
</feature>
<evidence type="ECO:0000256" key="3">
    <source>
        <dbReference type="ARBA" id="ARBA00004906"/>
    </source>
</evidence>
<dbReference type="Gene3D" id="3.30.720.50">
    <property type="match status" value="1"/>
</dbReference>
<feature type="region of interest" description="Disordered" evidence="13">
    <location>
        <begin position="339"/>
        <end position="372"/>
    </location>
</feature>